<dbReference type="Pfam" id="PF00561">
    <property type="entry name" value="Abhydrolase_1"/>
    <property type="match status" value="1"/>
</dbReference>
<dbReference type="Proteomes" id="UP001500279">
    <property type="component" value="Unassembled WGS sequence"/>
</dbReference>
<organism evidence="3 4">
    <name type="scientific">Ideonella azotifigens</name>
    <dbReference type="NCBI Taxonomy" id="513160"/>
    <lineage>
        <taxon>Bacteria</taxon>
        <taxon>Pseudomonadati</taxon>
        <taxon>Pseudomonadota</taxon>
        <taxon>Betaproteobacteria</taxon>
        <taxon>Burkholderiales</taxon>
        <taxon>Sphaerotilaceae</taxon>
        <taxon>Ideonella</taxon>
    </lineage>
</organism>
<dbReference type="GO" id="GO:0016787">
    <property type="term" value="F:hydrolase activity"/>
    <property type="evidence" value="ECO:0007669"/>
    <property type="project" value="UniProtKB-KW"/>
</dbReference>
<keyword evidence="4" id="KW-1185">Reference proteome</keyword>
<reference evidence="4" key="1">
    <citation type="journal article" date="2019" name="Int. J. Syst. Evol. Microbiol.">
        <title>The Global Catalogue of Microorganisms (GCM) 10K type strain sequencing project: providing services to taxonomists for standard genome sequencing and annotation.</title>
        <authorList>
            <consortium name="The Broad Institute Genomics Platform"/>
            <consortium name="The Broad Institute Genome Sequencing Center for Infectious Disease"/>
            <person name="Wu L."/>
            <person name="Ma J."/>
        </authorList>
    </citation>
    <scope>NUCLEOTIDE SEQUENCE [LARGE SCALE GENOMIC DNA]</scope>
    <source>
        <strain evidence="4">JCM 15503</strain>
    </source>
</reference>
<dbReference type="PRINTS" id="PR00412">
    <property type="entry name" value="EPOXHYDRLASE"/>
</dbReference>
<dbReference type="RefSeq" id="WP_231012346.1">
    <property type="nucleotide sequence ID" value="NZ_BAAAEW010000007.1"/>
</dbReference>
<comment type="caution">
    <text evidence="3">The sequence shown here is derived from an EMBL/GenBank/DDBJ whole genome shotgun (WGS) entry which is preliminary data.</text>
</comment>
<sequence>MALALLLVGAKVHAASPANAEVVVRHEFAEVDGHKIFYREAGPADAPVVLLLHGFPTSSRLFRALIPKLAVRYRVLAPDLPGFGLTQVKDGGSFHYSFDELSQVVDRFTEVKAVKRYALYVFDIGAPIGWRLAVAHPDRITAIVTQNGNAYEEGLSPGWAPMREFWADPSPQHRDPLRKLFKLETTRWQYLEGVKEPSRIDPDDYLLDQQFLDRPGQEDIQLAILLDYRSNLKQYAAVHDYFRKHQPPLLAVWGAGDPFFLPAGAEAFKRDLPKAEVHMIDGAGHFALASHGDEIARWMMAFLGRNLR</sequence>
<dbReference type="SUPFAM" id="SSF53474">
    <property type="entry name" value="alpha/beta-Hydrolases"/>
    <property type="match status" value="1"/>
</dbReference>
<gene>
    <name evidence="3" type="ORF">GCM10009107_16810</name>
</gene>
<feature type="chain" id="PRO_5045352152" evidence="1">
    <location>
        <begin position="21"/>
        <end position="308"/>
    </location>
</feature>
<protein>
    <submittedName>
        <fullName evidence="3">Alpha/beta fold hydrolase</fullName>
    </submittedName>
</protein>
<dbReference type="InterPro" id="IPR051340">
    <property type="entry name" value="Haloalkane_dehalogenase"/>
</dbReference>
<name>A0ABP3V424_9BURK</name>
<evidence type="ECO:0000313" key="3">
    <source>
        <dbReference type="EMBL" id="GAA0747882.1"/>
    </source>
</evidence>
<proteinExistence type="predicted"/>
<evidence type="ECO:0000259" key="2">
    <source>
        <dbReference type="Pfam" id="PF00561"/>
    </source>
</evidence>
<evidence type="ECO:0000256" key="1">
    <source>
        <dbReference type="SAM" id="SignalP"/>
    </source>
</evidence>
<dbReference type="InterPro" id="IPR029058">
    <property type="entry name" value="AB_hydrolase_fold"/>
</dbReference>
<feature type="domain" description="AB hydrolase-1" evidence="2">
    <location>
        <begin position="47"/>
        <end position="288"/>
    </location>
</feature>
<dbReference type="EMBL" id="BAAAEW010000007">
    <property type="protein sequence ID" value="GAA0747882.1"/>
    <property type="molecule type" value="Genomic_DNA"/>
</dbReference>
<keyword evidence="3" id="KW-0378">Hydrolase</keyword>
<dbReference type="PRINTS" id="PR00111">
    <property type="entry name" value="ABHYDROLASE"/>
</dbReference>
<dbReference type="Gene3D" id="3.40.50.1820">
    <property type="entry name" value="alpha/beta hydrolase"/>
    <property type="match status" value="1"/>
</dbReference>
<keyword evidence="1" id="KW-0732">Signal</keyword>
<evidence type="ECO:0000313" key="4">
    <source>
        <dbReference type="Proteomes" id="UP001500279"/>
    </source>
</evidence>
<feature type="signal peptide" evidence="1">
    <location>
        <begin position="1"/>
        <end position="20"/>
    </location>
</feature>
<dbReference type="InterPro" id="IPR000639">
    <property type="entry name" value="Epox_hydrolase-like"/>
</dbReference>
<dbReference type="PANTHER" id="PTHR42977:SF1">
    <property type="entry name" value="BLR6576 PROTEIN"/>
    <property type="match status" value="1"/>
</dbReference>
<dbReference type="PANTHER" id="PTHR42977">
    <property type="entry name" value="HYDROLASE-RELATED"/>
    <property type="match status" value="1"/>
</dbReference>
<accession>A0ABP3V424</accession>
<dbReference type="InterPro" id="IPR000073">
    <property type="entry name" value="AB_hydrolase_1"/>
</dbReference>